<feature type="signal peptide" evidence="2">
    <location>
        <begin position="1"/>
        <end position="20"/>
    </location>
</feature>
<proteinExistence type="predicted"/>
<keyword evidence="4" id="KW-1185">Reference proteome</keyword>
<feature type="region of interest" description="Disordered" evidence="1">
    <location>
        <begin position="47"/>
        <end position="113"/>
    </location>
</feature>
<protein>
    <recommendedName>
        <fullName evidence="5">Secreted protein</fullName>
    </recommendedName>
</protein>
<gene>
    <name evidence="3" type="ORF">NK718_16765</name>
</gene>
<name>A0ABT1LGH5_9HYPH</name>
<evidence type="ECO:0008006" key="5">
    <source>
        <dbReference type="Google" id="ProtNLM"/>
    </source>
</evidence>
<evidence type="ECO:0000313" key="3">
    <source>
        <dbReference type="EMBL" id="MCP8940181.1"/>
    </source>
</evidence>
<evidence type="ECO:0000313" key="4">
    <source>
        <dbReference type="Proteomes" id="UP001205890"/>
    </source>
</evidence>
<feature type="compositionally biased region" description="Basic and acidic residues" evidence="1">
    <location>
        <begin position="78"/>
        <end position="94"/>
    </location>
</feature>
<dbReference type="Proteomes" id="UP001205890">
    <property type="component" value="Unassembled WGS sequence"/>
</dbReference>
<feature type="chain" id="PRO_5045526068" description="Secreted protein" evidence="2">
    <location>
        <begin position="21"/>
        <end position="113"/>
    </location>
</feature>
<comment type="caution">
    <text evidence="3">The sequence shown here is derived from an EMBL/GenBank/DDBJ whole genome shotgun (WGS) entry which is preliminary data.</text>
</comment>
<reference evidence="3 4" key="1">
    <citation type="submission" date="2022-07" db="EMBL/GenBank/DDBJ databases">
        <authorList>
            <person name="Li W.-J."/>
            <person name="Deng Q.-Q."/>
        </authorList>
    </citation>
    <scope>NUCLEOTIDE SEQUENCE [LARGE SCALE GENOMIC DNA]</scope>
    <source>
        <strain evidence="3 4">SYSU M60028</strain>
    </source>
</reference>
<organism evidence="3 4">
    <name type="scientific">Alsobacter ponti</name>
    <dbReference type="NCBI Taxonomy" id="2962936"/>
    <lineage>
        <taxon>Bacteria</taxon>
        <taxon>Pseudomonadati</taxon>
        <taxon>Pseudomonadota</taxon>
        <taxon>Alphaproteobacteria</taxon>
        <taxon>Hyphomicrobiales</taxon>
        <taxon>Alsobacteraceae</taxon>
        <taxon>Alsobacter</taxon>
    </lineage>
</organism>
<evidence type="ECO:0000256" key="1">
    <source>
        <dbReference type="SAM" id="MobiDB-lite"/>
    </source>
</evidence>
<evidence type="ECO:0000256" key="2">
    <source>
        <dbReference type="SAM" id="SignalP"/>
    </source>
</evidence>
<dbReference type="RefSeq" id="WP_254744615.1">
    <property type="nucleotide sequence ID" value="NZ_JANCLU010000018.1"/>
</dbReference>
<sequence length="113" mass="12317">MIPHASALRLVFALATLAVAAPALGQSQLPLRDYGYDRRYHKDETIRGGSQTYYGRSGRSGLGEDGARRNADRLQGARRGDSLDLRTRPFDDKGAPLGSRPSIDGARPRSFSD</sequence>
<keyword evidence="2" id="KW-0732">Signal</keyword>
<accession>A0ABT1LGH5</accession>
<dbReference type="EMBL" id="JANCLU010000018">
    <property type="protein sequence ID" value="MCP8940181.1"/>
    <property type="molecule type" value="Genomic_DNA"/>
</dbReference>